<gene>
    <name evidence="1" type="ORF">FMAN_08997</name>
</gene>
<dbReference type="EMBL" id="FCQH01000004">
    <property type="protein sequence ID" value="CVK90739.1"/>
    <property type="molecule type" value="Genomic_DNA"/>
</dbReference>
<evidence type="ECO:0000313" key="1">
    <source>
        <dbReference type="EMBL" id="CVK90739.1"/>
    </source>
</evidence>
<keyword evidence="2" id="KW-1185">Reference proteome</keyword>
<evidence type="ECO:0000313" key="2">
    <source>
        <dbReference type="Proteomes" id="UP000184255"/>
    </source>
</evidence>
<accession>A0A1L7SYJ9</accession>
<dbReference type="AlphaFoldDB" id="A0A1L7SYJ9"/>
<dbReference type="RefSeq" id="XP_041680516.1">
    <property type="nucleotide sequence ID" value="XM_041829788.1"/>
</dbReference>
<reference evidence="2" key="1">
    <citation type="journal article" date="2016" name="Genome Biol. Evol.">
        <title>Comparative 'omics' of the Fusarium fujikuroi species complex highlights differences in genetic potential and metabolite synthesis.</title>
        <authorList>
            <person name="Niehaus E.-M."/>
            <person name="Muensterkoetter M."/>
            <person name="Proctor R.H."/>
            <person name="Brown D.W."/>
            <person name="Sharon A."/>
            <person name="Idan Y."/>
            <person name="Oren-Young L."/>
            <person name="Sieber C.M."/>
            <person name="Novak O."/>
            <person name="Pencik A."/>
            <person name="Tarkowska D."/>
            <person name="Hromadova K."/>
            <person name="Freeman S."/>
            <person name="Maymon M."/>
            <person name="Elazar M."/>
            <person name="Youssef S.A."/>
            <person name="El-Shabrawy E.S.M."/>
            <person name="Shalaby A.B.A."/>
            <person name="Houterman P."/>
            <person name="Brock N.L."/>
            <person name="Burkhardt I."/>
            <person name="Tsavkelova E.A."/>
            <person name="Dickschat J.S."/>
            <person name="Galuszka P."/>
            <person name="Gueldener U."/>
            <person name="Tudzynski B."/>
        </authorList>
    </citation>
    <scope>NUCLEOTIDE SEQUENCE [LARGE SCALE GENOMIC DNA]</scope>
    <source>
        <strain evidence="2">MRC7560</strain>
    </source>
</reference>
<proteinExistence type="predicted"/>
<comment type="caution">
    <text evidence="1">The sequence shown here is derived from an EMBL/GenBank/DDBJ whole genome shotgun (WGS) entry which is preliminary data.</text>
</comment>
<dbReference type="GeneID" id="65088256"/>
<dbReference type="VEuPathDB" id="FungiDB:FMAN_08997"/>
<sequence length="39" mass="4356">MGMCQDSFPEYQPRCYVALLVELLSALHGTYIPIRGPVS</sequence>
<organism evidence="1 2">
    <name type="scientific">Fusarium mangiferae</name>
    <name type="common">Mango malformation disease fungus</name>
    <dbReference type="NCBI Taxonomy" id="192010"/>
    <lineage>
        <taxon>Eukaryota</taxon>
        <taxon>Fungi</taxon>
        <taxon>Dikarya</taxon>
        <taxon>Ascomycota</taxon>
        <taxon>Pezizomycotina</taxon>
        <taxon>Sordariomycetes</taxon>
        <taxon>Hypocreomycetidae</taxon>
        <taxon>Hypocreales</taxon>
        <taxon>Nectriaceae</taxon>
        <taxon>Fusarium</taxon>
        <taxon>Fusarium fujikuroi species complex</taxon>
    </lineage>
</organism>
<name>A0A1L7SYJ9_FUSMA</name>
<protein>
    <submittedName>
        <fullName evidence="1">Uncharacterized protein</fullName>
    </submittedName>
</protein>
<dbReference type="Proteomes" id="UP000184255">
    <property type="component" value="Unassembled WGS sequence"/>
</dbReference>